<protein>
    <submittedName>
        <fullName evidence="8">Pre-mRNA-splicing regulator WTAP</fullName>
    </submittedName>
</protein>
<evidence type="ECO:0000313" key="8">
    <source>
        <dbReference type="EMBL" id="KAG0716166.1"/>
    </source>
</evidence>
<accession>A0A8J4Y2X5</accession>
<dbReference type="Proteomes" id="UP000770661">
    <property type="component" value="Unassembled WGS sequence"/>
</dbReference>
<evidence type="ECO:0000256" key="5">
    <source>
        <dbReference type="ARBA" id="ARBA00023242"/>
    </source>
</evidence>
<dbReference type="GO" id="GO:0008380">
    <property type="term" value="P:RNA splicing"/>
    <property type="evidence" value="ECO:0007669"/>
    <property type="project" value="UniProtKB-KW"/>
</dbReference>
<feature type="coiled-coil region" evidence="6">
    <location>
        <begin position="202"/>
        <end position="307"/>
    </location>
</feature>
<dbReference type="AlphaFoldDB" id="A0A8J4Y2X5"/>
<comment type="similarity">
    <text evidence="2">Belongs to the fl(2)d family.</text>
</comment>
<evidence type="ECO:0000256" key="2">
    <source>
        <dbReference type="ARBA" id="ARBA00010313"/>
    </source>
</evidence>
<feature type="compositionally biased region" description="Acidic residues" evidence="7">
    <location>
        <begin position="1"/>
        <end position="10"/>
    </location>
</feature>
<organism evidence="8 9">
    <name type="scientific">Chionoecetes opilio</name>
    <name type="common">Atlantic snow crab</name>
    <name type="synonym">Cancer opilio</name>
    <dbReference type="NCBI Taxonomy" id="41210"/>
    <lineage>
        <taxon>Eukaryota</taxon>
        <taxon>Metazoa</taxon>
        <taxon>Ecdysozoa</taxon>
        <taxon>Arthropoda</taxon>
        <taxon>Crustacea</taxon>
        <taxon>Multicrustacea</taxon>
        <taxon>Malacostraca</taxon>
        <taxon>Eumalacostraca</taxon>
        <taxon>Eucarida</taxon>
        <taxon>Decapoda</taxon>
        <taxon>Pleocyemata</taxon>
        <taxon>Brachyura</taxon>
        <taxon>Eubrachyura</taxon>
        <taxon>Majoidea</taxon>
        <taxon>Majidae</taxon>
        <taxon>Chionoecetes</taxon>
    </lineage>
</organism>
<dbReference type="GO" id="GO:0006397">
    <property type="term" value="P:mRNA processing"/>
    <property type="evidence" value="ECO:0007669"/>
    <property type="project" value="UniProtKB-KW"/>
</dbReference>
<dbReference type="InterPro" id="IPR033757">
    <property type="entry name" value="WTAP"/>
</dbReference>
<feature type="compositionally biased region" description="Low complexity" evidence="7">
    <location>
        <begin position="125"/>
        <end position="139"/>
    </location>
</feature>
<keyword evidence="5" id="KW-0539">Nucleus</keyword>
<evidence type="ECO:0000256" key="6">
    <source>
        <dbReference type="SAM" id="Coils"/>
    </source>
</evidence>
<name>A0A8J4Y2X5_CHIOP</name>
<evidence type="ECO:0000256" key="1">
    <source>
        <dbReference type="ARBA" id="ARBA00004123"/>
    </source>
</evidence>
<feature type="compositionally biased region" description="Basic and acidic residues" evidence="7">
    <location>
        <begin position="436"/>
        <end position="446"/>
    </location>
</feature>
<evidence type="ECO:0000256" key="3">
    <source>
        <dbReference type="ARBA" id="ARBA00022664"/>
    </source>
</evidence>
<gene>
    <name evidence="8" type="primary">wtap</name>
    <name evidence="8" type="ORF">GWK47_010376</name>
</gene>
<keyword evidence="3" id="KW-0507">mRNA processing</keyword>
<feature type="region of interest" description="Disordered" evidence="7">
    <location>
        <begin position="436"/>
        <end position="542"/>
    </location>
</feature>
<comment type="subcellular location">
    <subcellularLocation>
        <location evidence="1">Nucleus</location>
    </subcellularLocation>
</comment>
<evidence type="ECO:0000313" key="9">
    <source>
        <dbReference type="Proteomes" id="UP000770661"/>
    </source>
</evidence>
<dbReference type="PANTHER" id="PTHR15217:SF0">
    <property type="entry name" value="PRE-MRNA-SPLICING REGULATOR WTAP"/>
    <property type="match status" value="1"/>
</dbReference>
<evidence type="ECO:0000256" key="4">
    <source>
        <dbReference type="ARBA" id="ARBA00023187"/>
    </source>
</evidence>
<proteinExistence type="inferred from homology"/>
<dbReference type="PANTHER" id="PTHR15217">
    <property type="entry name" value="WILMS' TUMOR 1-ASSOCIATING PROTEIN"/>
    <property type="match status" value="1"/>
</dbReference>
<feature type="region of interest" description="Disordered" evidence="7">
    <location>
        <begin position="125"/>
        <end position="148"/>
    </location>
</feature>
<dbReference type="Pfam" id="PF17098">
    <property type="entry name" value="Wtap"/>
    <property type="match status" value="1"/>
</dbReference>
<keyword evidence="6" id="KW-0175">Coiled coil</keyword>
<comment type="caution">
    <text evidence="8">The sequence shown here is derived from an EMBL/GenBank/DDBJ whole genome shotgun (WGS) entry which is preliminary data.</text>
</comment>
<dbReference type="EMBL" id="JACEEZ010019081">
    <property type="protein sequence ID" value="KAG0716166.1"/>
    <property type="molecule type" value="Genomic_DNA"/>
</dbReference>
<evidence type="ECO:0000256" key="7">
    <source>
        <dbReference type="SAM" id="MobiDB-lite"/>
    </source>
</evidence>
<feature type="compositionally biased region" description="Low complexity" evidence="7">
    <location>
        <begin position="65"/>
        <end position="108"/>
    </location>
</feature>
<keyword evidence="9" id="KW-1185">Reference proteome</keyword>
<dbReference type="OrthoDB" id="3366661at2759"/>
<feature type="region of interest" description="Disordered" evidence="7">
    <location>
        <begin position="1"/>
        <end position="108"/>
    </location>
</feature>
<keyword evidence="4" id="KW-0508">mRNA splicing</keyword>
<reference evidence="8" key="1">
    <citation type="submission" date="2020-07" db="EMBL/GenBank/DDBJ databases">
        <title>The High-quality genome of the commercially important snow crab, Chionoecetes opilio.</title>
        <authorList>
            <person name="Jeong J.-H."/>
            <person name="Ryu S."/>
        </authorList>
    </citation>
    <scope>NUCLEOTIDE SEQUENCE</scope>
    <source>
        <strain evidence="8">MADBK_172401_WGS</strain>
        <tissue evidence="8">Digestive gland</tissue>
    </source>
</reference>
<sequence length="542" mass="58676">MSGEGGEEDNVVTTETTSPAPVSVSPSTTNTATTTTTVINTTLATAATPQPEDTSPQSTPPLLPTPAATVPTSLGEPASLPSNTTSTTSNAASTTSNTASTTSTLSTTTTTTLLPVTVPLVSSFPSTTASTSTCLTAAPTPTPTPVATCKIKPEEEDAEEEEGTAEEPCSTSFEKIHVPSEQLSSISKEDLVEKWLQQEKFIESLQSKMDSLEREVEELRGSRENEERLKGQLAELQRKEQYHIMRLSCKEHELQEMGAQVQELKNMSAGVGGLKHCLLDPAVNLLFERLKRDLDSARAKMEETQSELSAWKFTPDSNTGKQLMAKCRLLIKENEELGRMITSGRLAKLEGDLAMQRNFSEELKKSQSELDEFLLEMDEDTEGMQGTIYYLQQQLRQAKERITQLNSQLALTPTPDTQSTDEGSAPAVVEVGSELHTEAERTEERTLVPQPNGDAPRDDAQTNNESSAVDVTGVNPLTNGRKRTQSEIDDGSELADSLDAREDNAVEAEVVPPQKRTRTEGGEGEGEEGILSIVENGVVESE</sequence>
<dbReference type="GO" id="GO:0016556">
    <property type="term" value="P:mRNA modification"/>
    <property type="evidence" value="ECO:0007669"/>
    <property type="project" value="InterPro"/>
</dbReference>
<dbReference type="GO" id="GO:0000381">
    <property type="term" value="P:regulation of alternative mRNA splicing, via spliceosome"/>
    <property type="evidence" value="ECO:0007669"/>
    <property type="project" value="InterPro"/>
</dbReference>
<dbReference type="GO" id="GO:0005634">
    <property type="term" value="C:nucleus"/>
    <property type="evidence" value="ECO:0007669"/>
    <property type="project" value="UniProtKB-SubCell"/>
</dbReference>
<feature type="compositionally biased region" description="Low complexity" evidence="7">
    <location>
        <begin position="11"/>
        <end position="48"/>
    </location>
</feature>